<proteinExistence type="predicted"/>
<dbReference type="AlphaFoldDB" id="A0A2I8EJ90"/>
<keyword evidence="2" id="KW-0732">Signal</keyword>
<feature type="signal peptide" evidence="2">
    <location>
        <begin position="1"/>
        <end position="22"/>
    </location>
</feature>
<reference evidence="3 4" key="1">
    <citation type="submission" date="2018-01" db="EMBL/GenBank/DDBJ databases">
        <title>Species boundaries and ecological features among Paraburkholderia terrae DSMZ17804T, P. hospita DSMZ17164T and P. caribensis DSMZ13236T.</title>
        <authorList>
            <person name="Pratama A.A."/>
        </authorList>
    </citation>
    <scope>NUCLEOTIDE SEQUENCE [LARGE SCALE GENOMIC DNA]</scope>
    <source>
        <strain evidence="3 4">DSM 17804</strain>
    </source>
</reference>
<evidence type="ECO:0000256" key="2">
    <source>
        <dbReference type="SAM" id="SignalP"/>
    </source>
</evidence>
<gene>
    <name evidence="3" type="ORF">C2L65_07505</name>
</gene>
<feature type="region of interest" description="Disordered" evidence="1">
    <location>
        <begin position="66"/>
        <end position="95"/>
    </location>
</feature>
<organism evidence="3 4">
    <name type="scientific">Paraburkholderia terrae</name>
    <dbReference type="NCBI Taxonomy" id="311230"/>
    <lineage>
        <taxon>Bacteria</taxon>
        <taxon>Pseudomonadati</taxon>
        <taxon>Pseudomonadota</taxon>
        <taxon>Betaproteobacteria</taxon>
        <taxon>Burkholderiales</taxon>
        <taxon>Burkholderiaceae</taxon>
        <taxon>Paraburkholderia</taxon>
    </lineage>
</organism>
<dbReference type="OrthoDB" id="9113740at2"/>
<name>A0A2I8EJ90_9BURK</name>
<dbReference type="RefSeq" id="WP_042311507.1">
    <property type="nucleotide sequence ID" value="NZ_CP026111.1"/>
</dbReference>
<evidence type="ECO:0000256" key="1">
    <source>
        <dbReference type="SAM" id="MobiDB-lite"/>
    </source>
</evidence>
<dbReference type="Pfam" id="PF13663">
    <property type="entry name" value="DUF4148"/>
    <property type="match status" value="1"/>
</dbReference>
<dbReference type="EMBL" id="CP026111">
    <property type="protein sequence ID" value="AUT59462.1"/>
    <property type="molecule type" value="Genomic_DNA"/>
</dbReference>
<protein>
    <submittedName>
        <fullName evidence="3">DUF4148 domain-containing protein</fullName>
    </submittedName>
</protein>
<dbReference type="KEGG" id="pter:C2L65_07505"/>
<feature type="compositionally biased region" description="Low complexity" evidence="1">
    <location>
        <begin position="81"/>
        <end position="95"/>
    </location>
</feature>
<evidence type="ECO:0000313" key="4">
    <source>
        <dbReference type="Proteomes" id="UP000243502"/>
    </source>
</evidence>
<dbReference type="Proteomes" id="UP000243502">
    <property type="component" value="Chromosome 1"/>
</dbReference>
<feature type="chain" id="PRO_5014374685" evidence="2">
    <location>
        <begin position="23"/>
        <end position="95"/>
    </location>
</feature>
<sequence>MKMLVKTVFIVSAITLPVASNAQQTAPVTRAQVESELAQLEKAGYSIEGSDLDYPGTLKSAEATLAAQQDENARRRGLQTGYGSNSGGSSNSGAR</sequence>
<evidence type="ECO:0000313" key="3">
    <source>
        <dbReference type="EMBL" id="AUT59462.1"/>
    </source>
</evidence>
<dbReference type="InterPro" id="IPR025421">
    <property type="entry name" value="DUF4148"/>
</dbReference>
<accession>A0A2I8EJ90</accession>